<evidence type="ECO:0000259" key="5">
    <source>
        <dbReference type="PROSITE" id="PS51063"/>
    </source>
</evidence>
<dbReference type="PANTHER" id="PTHR24567:SF74">
    <property type="entry name" value="HTH-TYPE TRANSCRIPTIONAL REGULATOR ARCR"/>
    <property type="match status" value="1"/>
</dbReference>
<dbReference type="GO" id="GO:0005829">
    <property type="term" value="C:cytosol"/>
    <property type="evidence" value="ECO:0007669"/>
    <property type="project" value="TreeGrafter"/>
</dbReference>
<evidence type="ECO:0000256" key="1">
    <source>
        <dbReference type="ARBA" id="ARBA00023015"/>
    </source>
</evidence>
<dbReference type="SUPFAM" id="SSF51206">
    <property type="entry name" value="cAMP-binding domain-like"/>
    <property type="match status" value="1"/>
</dbReference>
<evidence type="ECO:0000256" key="2">
    <source>
        <dbReference type="ARBA" id="ARBA00023125"/>
    </source>
</evidence>
<dbReference type="PROSITE" id="PS00889">
    <property type="entry name" value="CNMP_BINDING_2"/>
    <property type="match status" value="1"/>
</dbReference>
<dbReference type="InterPro" id="IPR014710">
    <property type="entry name" value="RmlC-like_jellyroll"/>
</dbReference>
<dbReference type="EMBL" id="JACHDO010000001">
    <property type="protein sequence ID" value="MBB5490665.1"/>
    <property type="molecule type" value="Genomic_DNA"/>
</dbReference>
<protein>
    <submittedName>
        <fullName evidence="6">CRP-like cAMP-binding protein</fullName>
    </submittedName>
</protein>
<evidence type="ECO:0000259" key="4">
    <source>
        <dbReference type="PROSITE" id="PS50042"/>
    </source>
</evidence>
<dbReference type="PANTHER" id="PTHR24567">
    <property type="entry name" value="CRP FAMILY TRANSCRIPTIONAL REGULATORY PROTEIN"/>
    <property type="match status" value="1"/>
</dbReference>
<dbReference type="AlphaFoldDB" id="A0A840WFD5"/>
<dbReference type="PROSITE" id="PS50042">
    <property type="entry name" value="CNMP_BINDING_3"/>
    <property type="match status" value="1"/>
</dbReference>
<dbReference type="PROSITE" id="PS51063">
    <property type="entry name" value="HTH_CRP_2"/>
    <property type="match status" value="1"/>
</dbReference>
<evidence type="ECO:0000313" key="7">
    <source>
        <dbReference type="Proteomes" id="UP000579647"/>
    </source>
</evidence>
<name>A0A840WFD5_9ACTN</name>
<dbReference type="RefSeq" id="WP_184364233.1">
    <property type="nucleotide sequence ID" value="NZ_BAAAKM010000086.1"/>
</dbReference>
<keyword evidence="2" id="KW-0238">DNA-binding</keyword>
<dbReference type="GO" id="GO:0003700">
    <property type="term" value="F:DNA-binding transcription factor activity"/>
    <property type="evidence" value="ECO:0007669"/>
    <property type="project" value="TreeGrafter"/>
</dbReference>
<dbReference type="Pfam" id="PF13545">
    <property type="entry name" value="HTH_Crp_2"/>
    <property type="match status" value="1"/>
</dbReference>
<dbReference type="SMART" id="SM00100">
    <property type="entry name" value="cNMP"/>
    <property type="match status" value="1"/>
</dbReference>
<keyword evidence="1" id="KW-0805">Transcription regulation</keyword>
<dbReference type="InterPro" id="IPR036390">
    <property type="entry name" value="WH_DNA-bd_sf"/>
</dbReference>
<dbReference type="InterPro" id="IPR018488">
    <property type="entry name" value="cNMP-bd_CS"/>
</dbReference>
<dbReference type="CDD" id="cd00038">
    <property type="entry name" value="CAP_ED"/>
    <property type="match status" value="1"/>
</dbReference>
<dbReference type="InterPro" id="IPR036388">
    <property type="entry name" value="WH-like_DNA-bd_sf"/>
</dbReference>
<dbReference type="InterPro" id="IPR018490">
    <property type="entry name" value="cNMP-bd_dom_sf"/>
</dbReference>
<sequence length="233" mass="25315">MTRSADGGTGPDTEFWSGLTGEERSALRAAGRVRRWDRREIVFHEGSAPDFVLVVLTGRVKVSSHTEDGTEALLAVRGPGALLGELGVVDERPRSATVQTLEDMTGLVLGMEQFTGYLEEYPRTALILLRTVVGRLRDADRKRVEFGSMGAARRVAARLVELADRFGNQSAEGLRVALPVSQDELASWTGVSRAAVNKAMGVLRSHGWVTTGRLNITVHDMAALRRYAREGGA</sequence>
<feature type="domain" description="Cyclic nucleotide-binding" evidence="4">
    <location>
        <begin position="15"/>
        <end position="118"/>
    </location>
</feature>
<gene>
    <name evidence="6" type="ORF">HNR07_001802</name>
</gene>
<dbReference type="Gene3D" id="1.10.10.10">
    <property type="entry name" value="Winged helix-like DNA-binding domain superfamily/Winged helix DNA-binding domain"/>
    <property type="match status" value="1"/>
</dbReference>
<dbReference type="Gene3D" id="2.60.120.10">
    <property type="entry name" value="Jelly Rolls"/>
    <property type="match status" value="1"/>
</dbReference>
<keyword evidence="3" id="KW-0804">Transcription</keyword>
<reference evidence="6 7" key="1">
    <citation type="submission" date="2020-08" db="EMBL/GenBank/DDBJ databases">
        <title>Sequencing the genomes of 1000 actinobacteria strains.</title>
        <authorList>
            <person name="Klenk H.-P."/>
        </authorList>
    </citation>
    <scope>NUCLEOTIDE SEQUENCE [LARGE SCALE GENOMIC DNA]</scope>
    <source>
        <strain evidence="6 7">DSM 44598</strain>
    </source>
</reference>
<evidence type="ECO:0000256" key="3">
    <source>
        <dbReference type="ARBA" id="ARBA00023163"/>
    </source>
</evidence>
<dbReference type="GO" id="GO:0003677">
    <property type="term" value="F:DNA binding"/>
    <property type="evidence" value="ECO:0007669"/>
    <property type="project" value="UniProtKB-KW"/>
</dbReference>
<comment type="caution">
    <text evidence="6">The sequence shown here is derived from an EMBL/GenBank/DDBJ whole genome shotgun (WGS) entry which is preliminary data.</text>
</comment>
<dbReference type="SMART" id="SM00419">
    <property type="entry name" value="HTH_CRP"/>
    <property type="match status" value="1"/>
</dbReference>
<evidence type="ECO:0000313" key="6">
    <source>
        <dbReference type="EMBL" id="MBB5490665.1"/>
    </source>
</evidence>
<dbReference type="Proteomes" id="UP000579647">
    <property type="component" value="Unassembled WGS sequence"/>
</dbReference>
<dbReference type="InterPro" id="IPR000595">
    <property type="entry name" value="cNMP-bd_dom"/>
</dbReference>
<proteinExistence type="predicted"/>
<accession>A0A840WFD5</accession>
<keyword evidence="7" id="KW-1185">Reference proteome</keyword>
<feature type="domain" description="HTH crp-type" evidence="5">
    <location>
        <begin position="149"/>
        <end position="222"/>
    </location>
</feature>
<dbReference type="Pfam" id="PF00027">
    <property type="entry name" value="cNMP_binding"/>
    <property type="match status" value="1"/>
</dbReference>
<organism evidence="6 7">
    <name type="scientific">Nocardiopsis metallicus</name>
    <dbReference type="NCBI Taxonomy" id="179819"/>
    <lineage>
        <taxon>Bacteria</taxon>
        <taxon>Bacillati</taxon>
        <taxon>Actinomycetota</taxon>
        <taxon>Actinomycetes</taxon>
        <taxon>Streptosporangiales</taxon>
        <taxon>Nocardiopsidaceae</taxon>
        <taxon>Nocardiopsis</taxon>
    </lineage>
</organism>
<dbReference type="SUPFAM" id="SSF46785">
    <property type="entry name" value="Winged helix' DNA-binding domain"/>
    <property type="match status" value="1"/>
</dbReference>
<dbReference type="InterPro" id="IPR050397">
    <property type="entry name" value="Env_Response_Regulators"/>
</dbReference>
<dbReference type="InterPro" id="IPR012318">
    <property type="entry name" value="HTH_CRP"/>
</dbReference>